<organism evidence="2 3">
    <name type="scientific">Deinococcus roseus</name>
    <dbReference type="NCBI Taxonomy" id="392414"/>
    <lineage>
        <taxon>Bacteria</taxon>
        <taxon>Thermotogati</taxon>
        <taxon>Deinococcota</taxon>
        <taxon>Deinococci</taxon>
        <taxon>Deinococcales</taxon>
        <taxon>Deinococcaceae</taxon>
        <taxon>Deinococcus</taxon>
    </lineage>
</organism>
<protein>
    <submittedName>
        <fullName evidence="2">Uncharacterized protein</fullName>
    </submittedName>
</protein>
<evidence type="ECO:0000313" key="3">
    <source>
        <dbReference type="Proteomes" id="UP000632222"/>
    </source>
</evidence>
<sequence>MKEILPEKYFPVAYTIGLAVLLLGVLFPQISLYSALYLMLVPLLAALLVSIKAFGRKDRALGWAAALALVGVALVFALSLYLPRH</sequence>
<accession>A0ABQ2CYT5</accession>
<evidence type="ECO:0000313" key="2">
    <source>
        <dbReference type="EMBL" id="GGJ30723.1"/>
    </source>
</evidence>
<feature type="transmembrane region" description="Helical" evidence="1">
    <location>
        <begin position="61"/>
        <end position="82"/>
    </location>
</feature>
<name>A0ABQ2CYT5_9DEIO</name>
<keyword evidence="3" id="KW-1185">Reference proteome</keyword>
<keyword evidence="1" id="KW-0812">Transmembrane</keyword>
<evidence type="ECO:0000256" key="1">
    <source>
        <dbReference type="SAM" id="Phobius"/>
    </source>
</evidence>
<keyword evidence="1" id="KW-1133">Transmembrane helix</keyword>
<dbReference type="RefSeq" id="WP_189002147.1">
    <property type="nucleotide sequence ID" value="NZ_BMOD01000004.1"/>
</dbReference>
<feature type="transmembrane region" description="Helical" evidence="1">
    <location>
        <begin position="12"/>
        <end position="30"/>
    </location>
</feature>
<dbReference type="EMBL" id="BMOD01000004">
    <property type="protein sequence ID" value="GGJ30723.1"/>
    <property type="molecule type" value="Genomic_DNA"/>
</dbReference>
<dbReference type="Proteomes" id="UP000632222">
    <property type="component" value="Unassembled WGS sequence"/>
</dbReference>
<keyword evidence="1" id="KW-0472">Membrane</keyword>
<feature type="transmembrane region" description="Helical" evidence="1">
    <location>
        <begin position="36"/>
        <end position="54"/>
    </location>
</feature>
<gene>
    <name evidence="2" type="ORF">GCM10008938_15950</name>
</gene>
<comment type="caution">
    <text evidence="2">The sequence shown here is derived from an EMBL/GenBank/DDBJ whole genome shotgun (WGS) entry which is preliminary data.</text>
</comment>
<proteinExistence type="predicted"/>
<reference evidence="3" key="1">
    <citation type="journal article" date="2019" name="Int. J. Syst. Evol. Microbiol.">
        <title>The Global Catalogue of Microorganisms (GCM) 10K type strain sequencing project: providing services to taxonomists for standard genome sequencing and annotation.</title>
        <authorList>
            <consortium name="The Broad Institute Genomics Platform"/>
            <consortium name="The Broad Institute Genome Sequencing Center for Infectious Disease"/>
            <person name="Wu L."/>
            <person name="Ma J."/>
        </authorList>
    </citation>
    <scope>NUCLEOTIDE SEQUENCE [LARGE SCALE GENOMIC DNA]</scope>
    <source>
        <strain evidence="3">JCM 14370</strain>
    </source>
</reference>